<sequence>MAQSSVEVLLIVMLLVLFLIVFALLFYLLKKTSELEKITKQRRVVPLAKKGGPLLGLLGREIWDTLSDQSAPSERNTEVRKRYAYILQRHIEEIVEQGIYDTRKGIREEPRPEASIGGTKGEVLSWIPAKYVKRLYNLGRDLSGEE</sequence>
<dbReference type="AlphaFoldDB" id="A0A382R1K4"/>
<protein>
    <submittedName>
        <fullName evidence="2">Uncharacterized protein</fullName>
    </submittedName>
</protein>
<proteinExistence type="predicted"/>
<keyword evidence="1" id="KW-0472">Membrane</keyword>
<accession>A0A382R1K4</accession>
<feature type="non-terminal residue" evidence="2">
    <location>
        <position position="146"/>
    </location>
</feature>
<evidence type="ECO:0000313" key="2">
    <source>
        <dbReference type="EMBL" id="SVC90958.1"/>
    </source>
</evidence>
<keyword evidence="1" id="KW-1133">Transmembrane helix</keyword>
<organism evidence="2">
    <name type="scientific">marine metagenome</name>
    <dbReference type="NCBI Taxonomy" id="408172"/>
    <lineage>
        <taxon>unclassified sequences</taxon>
        <taxon>metagenomes</taxon>
        <taxon>ecological metagenomes</taxon>
    </lineage>
</organism>
<feature type="transmembrane region" description="Helical" evidence="1">
    <location>
        <begin position="6"/>
        <end position="29"/>
    </location>
</feature>
<gene>
    <name evidence="2" type="ORF">METZ01_LOCUS343812</name>
</gene>
<dbReference type="EMBL" id="UINC01118078">
    <property type="protein sequence ID" value="SVC90958.1"/>
    <property type="molecule type" value="Genomic_DNA"/>
</dbReference>
<evidence type="ECO:0000256" key="1">
    <source>
        <dbReference type="SAM" id="Phobius"/>
    </source>
</evidence>
<name>A0A382R1K4_9ZZZZ</name>
<reference evidence="2" key="1">
    <citation type="submission" date="2018-05" db="EMBL/GenBank/DDBJ databases">
        <authorList>
            <person name="Lanie J.A."/>
            <person name="Ng W.-L."/>
            <person name="Kazmierczak K.M."/>
            <person name="Andrzejewski T.M."/>
            <person name="Davidsen T.M."/>
            <person name="Wayne K.J."/>
            <person name="Tettelin H."/>
            <person name="Glass J.I."/>
            <person name="Rusch D."/>
            <person name="Podicherti R."/>
            <person name="Tsui H.-C.T."/>
            <person name="Winkler M.E."/>
        </authorList>
    </citation>
    <scope>NUCLEOTIDE SEQUENCE</scope>
</reference>
<keyword evidence="1" id="KW-0812">Transmembrane</keyword>